<organism evidence="1 2">
    <name type="scientific">Bacteroides eggerthii 1_2_48FAA</name>
    <dbReference type="NCBI Taxonomy" id="665953"/>
    <lineage>
        <taxon>Bacteria</taxon>
        <taxon>Pseudomonadati</taxon>
        <taxon>Bacteroidota</taxon>
        <taxon>Bacteroidia</taxon>
        <taxon>Bacteroidales</taxon>
        <taxon>Bacteroidaceae</taxon>
        <taxon>Bacteroides</taxon>
    </lineage>
</organism>
<dbReference type="AlphaFoldDB" id="E5X0Z0"/>
<proteinExistence type="predicted"/>
<dbReference type="InterPro" id="IPR021638">
    <property type="entry name" value="DUF3244"/>
</dbReference>
<sequence length="86" mass="10035">MADTRSSPAILITQDNNIIYIYTDSPIQNIKITVKDETGNLVYSEYITNIYNRYPIFINNAESGIYMINLTINYTFQYYGIFDINE</sequence>
<comment type="caution">
    <text evidence="1">The sequence shown here is derived from an EMBL/GenBank/DDBJ whole genome shotgun (WGS) entry which is preliminary data.</text>
</comment>
<reference evidence="1 2" key="1">
    <citation type="submission" date="2010-10" db="EMBL/GenBank/DDBJ databases">
        <title>The Genome Sequence of Bacteroides eggerthii strain 1_2_48FAA.</title>
        <authorList>
            <consortium name="The Broad Institute Genome Sequencing Platform"/>
            <person name="Ward D."/>
            <person name="Earl A."/>
            <person name="Feldgarden M."/>
            <person name="Young S.K."/>
            <person name="Gargeya S."/>
            <person name="Zeng Q."/>
            <person name="Alvarado L."/>
            <person name="Berlin A."/>
            <person name="Bochicchio J."/>
            <person name="Chapman S.B."/>
            <person name="Chen Z."/>
            <person name="Freedman E."/>
            <person name="Gellesch M."/>
            <person name="Goldberg J."/>
            <person name="Griggs A."/>
            <person name="Gujja S."/>
            <person name="Heilman E."/>
            <person name="Heiman D."/>
            <person name="Howarth C."/>
            <person name="Mehta T."/>
            <person name="Neiman D."/>
            <person name="Pearson M."/>
            <person name="Roberts A."/>
            <person name="Saif S."/>
            <person name="Shea T."/>
            <person name="Shenoy N."/>
            <person name="Sisk P."/>
            <person name="Stolte C."/>
            <person name="Sykes S."/>
            <person name="White J."/>
            <person name="Yandava C."/>
            <person name="Allen-Vercoe E."/>
            <person name="Ambrose C."/>
            <person name="Strauss J."/>
            <person name="Daigneault M."/>
            <person name="Haas B."/>
            <person name="Nusbaum C."/>
            <person name="Birren B."/>
        </authorList>
    </citation>
    <scope>NUCLEOTIDE SEQUENCE [LARGE SCALE GENOMIC DNA]</scope>
    <source>
        <strain evidence="1 2">1_2_48FAA</strain>
    </source>
</reference>
<name>E5X0Z0_9BACE</name>
<dbReference type="EMBL" id="ACWG01000033">
    <property type="protein sequence ID" value="EFV29154.1"/>
    <property type="molecule type" value="Genomic_DNA"/>
</dbReference>
<dbReference type="Pfam" id="PF11589">
    <property type="entry name" value="DUF3244"/>
    <property type="match status" value="1"/>
</dbReference>
<protein>
    <recommendedName>
        <fullName evidence="3">DUF3244 domain-containing protein</fullName>
    </recommendedName>
</protein>
<dbReference type="Proteomes" id="UP000003246">
    <property type="component" value="Unassembled WGS sequence"/>
</dbReference>
<evidence type="ECO:0000313" key="1">
    <source>
        <dbReference type="EMBL" id="EFV29154.1"/>
    </source>
</evidence>
<accession>E5X0Z0</accession>
<evidence type="ECO:0000313" key="2">
    <source>
        <dbReference type="Proteomes" id="UP000003246"/>
    </source>
</evidence>
<evidence type="ECO:0008006" key="3">
    <source>
        <dbReference type="Google" id="ProtNLM"/>
    </source>
</evidence>
<gene>
    <name evidence="1" type="ORF">HMPREF1016_02655</name>
</gene>
<dbReference type="Gene3D" id="2.60.40.3080">
    <property type="match status" value="1"/>
</dbReference>
<dbReference type="HOGENOM" id="CLU_2491300_0_0_10"/>
<dbReference type="RefSeq" id="WP_004294595.1">
    <property type="nucleotide sequence ID" value="NZ_GL622544.1"/>
</dbReference>